<feature type="transmembrane region" description="Helical" evidence="1">
    <location>
        <begin position="738"/>
        <end position="760"/>
    </location>
</feature>
<evidence type="ECO:0000313" key="3">
    <source>
        <dbReference type="Proteomes" id="UP000024335"/>
    </source>
</evidence>
<name>A0A023NH77_9CAUD</name>
<dbReference type="GeneID" id="19686223"/>
<dbReference type="RefSeq" id="YP_009043699.1">
    <property type="nucleotide sequence ID" value="NC_024367.1"/>
</dbReference>
<keyword evidence="1" id="KW-0812">Transmembrane</keyword>
<organism evidence="2 3">
    <name type="scientific">Dinoroseobacter phage DFL12phi1</name>
    <dbReference type="NCBI Taxonomy" id="1477404"/>
    <lineage>
        <taxon>Viruses</taxon>
        <taxon>Duplodnaviria</taxon>
        <taxon>Heunggongvirae</taxon>
        <taxon>Uroviricota</taxon>
        <taxon>Caudoviricetes</taxon>
        <taxon>Schitoviridae</taxon>
        <taxon>Rhodovirinae</taxon>
        <taxon>Baltimorevirus</taxon>
        <taxon>Baltimorevirus DFL12</taxon>
    </lineage>
</organism>
<dbReference type="OrthoDB" id="390at10239"/>
<protein>
    <submittedName>
        <fullName evidence="2">Uncharacterized protein</fullName>
    </submittedName>
</protein>
<feature type="transmembrane region" description="Helical" evidence="1">
    <location>
        <begin position="696"/>
        <end position="718"/>
    </location>
</feature>
<keyword evidence="1" id="KW-1133">Transmembrane helix</keyword>
<proteinExistence type="predicted"/>
<evidence type="ECO:0000256" key="1">
    <source>
        <dbReference type="SAM" id="Phobius"/>
    </source>
</evidence>
<accession>A0A023NH77</accession>
<dbReference type="KEGG" id="vg:19686223"/>
<dbReference type="Proteomes" id="UP000024335">
    <property type="component" value="Segment"/>
</dbReference>
<reference evidence="2" key="1">
    <citation type="submission" date="2014-05" db="EMBL/GenBank/DDBJ databases">
        <title>Complete genome sequence of bacteriophage DFL12phi1, which infects Dinoroseobacter shibae.</title>
        <authorList>
            <person name="Ji J."/>
            <person name="Zhang R."/>
            <person name="Jiao N."/>
        </authorList>
    </citation>
    <scope>NUCLEOTIDE SEQUENCE [LARGE SCALE GENOMIC DNA]</scope>
</reference>
<keyword evidence="3" id="KW-1185">Reference proteome</keyword>
<dbReference type="EMBL" id="KJ621082">
    <property type="protein sequence ID" value="AHX00980.1"/>
    <property type="molecule type" value="Genomic_DNA"/>
</dbReference>
<sequence>MGLFSSKKIITVSSTLYNMAGDEDDRPDFLKGTLFGAVMANAPSLADDLTGAYFNGPGQKQLQFFRYCQQLDYSIMPTASITNSSVLDASVVGAEIPLTSVPPAPAGLQISAYQSAIADGDFQMWLEKWILLNHSDRIGEDWLGEYDPPTNTFSVEFPNNDFFSWLNDGTYGPIYDPNKRYVVSKYIEYSDSSEGDLVEGTPTTGVTSLPDVTGWDQLSATSTFTNVTLIRNRTTTLSYNNGDPDVVVENNVSANVSDTLSTAEEVYQREIVISQNGIEMQGERQIWNFTATDAVVGGYTDTVVTTTDLGGGVIETRTEVTTGEQVLEQWTTRYDTQDLFIGEQYGPEQVFIYEIGTGNATLDALVSDVDASGFQEFFPFVPVRINNQSIDEPQFSDLKAENDAIYRRAFPGKRFDTLVETVEDNPSIDDIDYAYLCWGTSLNAKDNAAKMYTYDFFKKMIPFQSGGSGSAMTQLAADVAAYEAALAALAAWEAQYANQEGNAWNTIPPRPEVPSAPPEPPTNTIKLKDGSIGIDYRLTWVHVEEEQFTGTFEMLPAFGEQPAIESKIKDCKLEVGPDFTYQTRDTYNTRDGEEVRMITNTIPSMYIYRQIDENTYRRLQIWGLISRNYIYGGKSVNITSTEALNDDEESGFLVPLHYPTMYEMNIIDYTQLCTANSHILFNSYEITKQKWYQRGIFKILLVIAIIIIAVVVFPGAFAGGAGVLGGNLAVGTALGLTGTAALVAGVVANYIASIIIAEVLKIVGTELFGEKWGALFAALAGFALGMAISGTSLFSAEGLLGLGNALANGYAGWVQGDIAEMQADLEDDRNTYEERMEYIQDLIDGLDGESNLNFNPMFLTRSNERGNSRGYLPETLDQYIRRTTMTGSEIVELTHDMVYEYTTIARSLPRN</sequence>
<feature type="transmembrane region" description="Helical" evidence="1">
    <location>
        <begin position="772"/>
        <end position="794"/>
    </location>
</feature>
<evidence type="ECO:0000313" key="2">
    <source>
        <dbReference type="EMBL" id="AHX00980.1"/>
    </source>
</evidence>
<gene>
    <name evidence="2" type="ORF">DFL12P1_0019</name>
</gene>
<keyword evidence="1" id="KW-0472">Membrane</keyword>